<dbReference type="GO" id="GO:0005737">
    <property type="term" value="C:cytoplasm"/>
    <property type="evidence" value="ECO:0007669"/>
    <property type="project" value="TreeGrafter"/>
</dbReference>
<comment type="catalytic activity">
    <reaction evidence="9">
        <text>L-seryl-[protein] + ATP = O-phospho-L-seryl-[protein] + ADP + H(+)</text>
        <dbReference type="Rhea" id="RHEA:17989"/>
        <dbReference type="Rhea" id="RHEA-COMP:9863"/>
        <dbReference type="Rhea" id="RHEA-COMP:11604"/>
        <dbReference type="ChEBI" id="CHEBI:15378"/>
        <dbReference type="ChEBI" id="CHEBI:29999"/>
        <dbReference type="ChEBI" id="CHEBI:30616"/>
        <dbReference type="ChEBI" id="CHEBI:83421"/>
        <dbReference type="ChEBI" id="CHEBI:456216"/>
        <dbReference type="EC" id="2.7.11.1"/>
    </reaction>
</comment>
<dbReference type="GO" id="GO:0005524">
    <property type="term" value="F:ATP binding"/>
    <property type="evidence" value="ECO:0007669"/>
    <property type="project" value="UniProtKB-KW"/>
</dbReference>
<accession>A0A498NH36</accession>
<keyword evidence="6 13" id="KW-0418">Kinase</keyword>
<evidence type="ECO:0000256" key="2">
    <source>
        <dbReference type="ARBA" id="ARBA00012513"/>
    </source>
</evidence>
<keyword evidence="7" id="KW-0067">ATP-binding</keyword>
<evidence type="ECO:0000256" key="4">
    <source>
        <dbReference type="ARBA" id="ARBA00022679"/>
    </source>
</evidence>
<comment type="catalytic activity">
    <reaction evidence="8">
        <text>L-threonyl-[protein] + ATP = O-phospho-L-threonyl-[protein] + ADP + H(+)</text>
        <dbReference type="Rhea" id="RHEA:46608"/>
        <dbReference type="Rhea" id="RHEA-COMP:11060"/>
        <dbReference type="Rhea" id="RHEA-COMP:11605"/>
        <dbReference type="ChEBI" id="CHEBI:15378"/>
        <dbReference type="ChEBI" id="CHEBI:30013"/>
        <dbReference type="ChEBI" id="CHEBI:30616"/>
        <dbReference type="ChEBI" id="CHEBI:61977"/>
        <dbReference type="ChEBI" id="CHEBI:456216"/>
        <dbReference type="EC" id="2.7.11.1"/>
    </reaction>
</comment>
<dbReference type="SUPFAM" id="SSF56112">
    <property type="entry name" value="Protein kinase-like (PK-like)"/>
    <property type="match status" value="1"/>
</dbReference>
<evidence type="ECO:0000256" key="1">
    <source>
        <dbReference type="ARBA" id="ARBA00005505"/>
    </source>
</evidence>
<dbReference type="AlphaFoldDB" id="A0A498NH36"/>
<dbReference type="InterPro" id="IPR011009">
    <property type="entry name" value="Kinase-like_dom_sf"/>
</dbReference>
<evidence type="ECO:0000256" key="3">
    <source>
        <dbReference type="ARBA" id="ARBA00022527"/>
    </source>
</evidence>
<evidence type="ECO:0000256" key="7">
    <source>
        <dbReference type="ARBA" id="ARBA00022840"/>
    </source>
</evidence>
<feature type="domain" description="Protein kinase" evidence="10">
    <location>
        <begin position="1"/>
        <end position="129"/>
    </location>
</feature>
<evidence type="ECO:0000313" key="12">
    <source>
        <dbReference type="EMBL" id="RXN26868.1"/>
    </source>
</evidence>
<dbReference type="PANTHER" id="PTHR22984">
    <property type="entry name" value="SERINE/THREONINE-PROTEIN KINASE PIM"/>
    <property type="match status" value="1"/>
</dbReference>
<dbReference type="InterPro" id="IPR051138">
    <property type="entry name" value="PIM_Ser/Thr_kinase"/>
</dbReference>
<keyword evidence="5" id="KW-0547">Nucleotide-binding</keyword>
<dbReference type="InterPro" id="IPR000719">
    <property type="entry name" value="Prot_kinase_dom"/>
</dbReference>
<evidence type="ECO:0000256" key="5">
    <source>
        <dbReference type="ARBA" id="ARBA00022741"/>
    </source>
</evidence>
<dbReference type="Gene3D" id="1.10.510.10">
    <property type="entry name" value="Transferase(Phosphotransferase) domain 1"/>
    <property type="match status" value="1"/>
</dbReference>
<proteinExistence type="inferred from homology"/>
<dbReference type="GO" id="GO:0043066">
    <property type="term" value="P:negative regulation of apoptotic process"/>
    <property type="evidence" value="ECO:0007669"/>
    <property type="project" value="TreeGrafter"/>
</dbReference>
<dbReference type="GO" id="GO:0007346">
    <property type="term" value="P:regulation of mitotic cell cycle"/>
    <property type="evidence" value="ECO:0007669"/>
    <property type="project" value="TreeGrafter"/>
</dbReference>
<keyword evidence="14" id="KW-1185">Reference proteome</keyword>
<evidence type="ECO:0000256" key="8">
    <source>
        <dbReference type="ARBA" id="ARBA00047899"/>
    </source>
</evidence>
<dbReference type="EC" id="2.7.11.1" evidence="2"/>
<reference evidence="13 14" key="1">
    <citation type="submission" date="2018-03" db="EMBL/GenBank/DDBJ databases">
        <title>Draft genome sequence of Rohu Carp (Labeo rohita).</title>
        <authorList>
            <person name="Das P."/>
            <person name="Kushwaha B."/>
            <person name="Joshi C.G."/>
            <person name="Kumar D."/>
            <person name="Nagpure N.S."/>
            <person name="Sahoo L."/>
            <person name="Das S.P."/>
            <person name="Bit A."/>
            <person name="Patnaik S."/>
            <person name="Meher P.K."/>
            <person name="Jayasankar P."/>
            <person name="Koringa P.G."/>
            <person name="Patel N.V."/>
            <person name="Hinsu A.T."/>
            <person name="Kumar R."/>
            <person name="Pandey M."/>
            <person name="Agarwal S."/>
            <person name="Srivastava S."/>
            <person name="Singh M."/>
            <person name="Iquebal M.A."/>
            <person name="Jaiswal S."/>
            <person name="Angadi U.B."/>
            <person name="Kumar N."/>
            <person name="Raza M."/>
            <person name="Shah T.M."/>
            <person name="Rai A."/>
            <person name="Jena J.K."/>
        </authorList>
    </citation>
    <scope>NUCLEOTIDE SEQUENCE [LARGE SCALE GENOMIC DNA]</scope>
    <source>
        <strain evidence="13">DASCIFA01</strain>
        <tissue evidence="13">Testis</tissue>
    </source>
</reference>
<dbReference type="EMBL" id="QBIY01011510">
    <property type="protein sequence ID" value="RXN31163.1"/>
    <property type="molecule type" value="Genomic_DNA"/>
</dbReference>
<comment type="similarity">
    <text evidence="1">Belongs to the protein kinase superfamily. CAMK Ser/Thr protein kinase family. PIM subfamily.</text>
</comment>
<evidence type="ECO:0000313" key="13">
    <source>
        <dbReference type="EMBL" id="RXN31163.1"/>
    </source>
</evidence>
<organism evidence="13 14">
    <name type="scientific">Labeo rohita</name>
    <name type="common">Indian major carp</name>
    <name type="synonym">Cyprinus rohita</name>
    <dbReference type="NCBI Taxonomy" id="84645"/>
    <lineage>
        <taxon>Eukaryota</taxon>
        <taxon>Metazoa</taxon>
        <taxon>Chordata</taxon>
        <taxon>Craniata</taxon>
        <taxon>Vertebrata</taxon>
        <taxon>Euteleostomi</taxon>
        <taxon>Actinopterygii</taxon>
        <taxon>Neopterygii</taxon>
        <taxon>Teleostei</taxon>
        <taxon>Ostariophysi</taxon>
        <taxon>Cypriniformes</taxon>
        <taxon>Cyprinidae</taxon>
        <taxon>Labeoninae</taxon>
        <taxon>Labeonini</taxon>
        <taxon>Labeo</taxon>
    </lineage>
</organism>
<dbReference type="GO" id="GO:0004674">
    <property type="term" value="F:protein serine/threonine kinase activity"/>
    <property type="evidence" value="ECO:0007669"/>
    <property type="project" value="UniProtKB-KW"/>
</dbReference>
<sequence length="136" mass="15432">MENILINPETLEVRLIDFGCGDFLNDTSYTSFAGTREYCPPEYLMTGEYHGEPATVWSLGILLFALMCGDFPNIQDLKKINNNTWAKDGLSEGNNQTSLSSSCDMIRCCLQIDPKQRTELEKLSLHNWIKNADMKK</sequence>
<evidence type="ECO:0000256" key="9">
    <source>
        <dbReference type="ARBA" id="ARBA00048679"/>
    </source>
</evidence>
<dbReference type="PROSITE" id="PS50011">
    <property type="entry name" value="PROTEIN_KINASE_DOM"/>
    <property type="match status" value="1"/>
</dbReference>
<evidence type="ECO:0000259" key="10">
    <source>
        <dbReference type="PROSITE" id="PS50011"/>
    </source>
</evidence>
<evidence type="ECO:0000313" key="14">
    <source>
        <dbReference type="Proteomes" id="UP000290572"/>
    </source>
</evidence>
<gene>
    <name evidence="13" type="ORF">ROHU_017235</name>
    <name evidence="11" type="ORF">ROHU_020319</name>
    <name evidence="12" type="ORF">ROHU_020321</name>
</gene>
<evidence type="ECO:0000313" key="11">
    <source>
        <dbReference type="EMBL" id="RXN26866.1"/>
    </source>
</evidence>
<dbReference type="Pfam" id="PF00069">
    <property type="entry name" value="Pkinase"/>
    <property type="match status" value="1"/>
</dbReference>
<protein>
    <recommendedName>
        <fullName evidence="2">non-specific serine/threonine protein kinase</fullName>
        <ecNumber evidence="2">2.7.11.1</ecNumber>
    </recommendedName>
</protein>
<dbReference type="SMART" id="SM00220">
    <property type="entry name" value="S_TKc"/>
    <property type="match status" value="1"/>
</dbReference>
<name>A0A498NH36_LABRO</name>
<evidence type="ECO:0000256" key="6">
    <source>
        <dbReference type="ARBA" id="ARBA00022777"/>
    </source>
</evidence>
<keyword evidence="3" id="KW-0723">Serine/threonine-protein kinase</keyword>
<dbReference type="Proteomes" id="UP000290572">
    <property type="component" value="Unassembled WGS sequence"/>
</dbReference>
<comment type="caution">
    <text evidence="13">The sequence shown here is derived from an EMBL/GenBank/DDBJ whole genome shotgun (WGS) entry which is preliminary data.</text>
</comment>
<keyword evidence="4" id="KW-0808">Transferase</keyword>
<dbReference type="EMBL" id="QBIY01012082">
    <property type="protein sequence ID" value="RXN26866.1"/>
    <property type="molecule type" value="Genomic_DNA"/>
</dbReference>
<dbReference type="PANTHER" id="PTHR22984:SF11">
    <property type="entry name" value="AURORA KINASE-RELATED"/>
    <property type="match status" value="1"/>
</dbReference>
<dbReference type="EMBL" id="QBIY01012082">
    <property type="protein sequence ID" value="RXN26868.1"/>
    <property type="molecule type" value="Genomic_DNA"/>
</dbReference>